<evidence type="ECO:0000259" key="3">
    <source>
        <dbReference type="PROSITE" id="PS51352"/>
    </source>
</evidence>
<sequence>MIDRRLMIVGLVSAMALVAGPVRAFDAKAFDAKAFEAAQKEGKPILVEVTAPWCPTCKAQAPILSNLAKDPKFKNVVAFQIDFDSQKDLLRKFDVRMQSTLISFKGASEVGRSTGDTNPASIEALVAKSI</sequence>
<dbReference type="PROSITE" id="PS51352">
    <property type="entry name" value="THIOREDOXIN_2"/>
    <property type="match status" value="1"/>
</dbReference>
<evidence type="ECO:0000256" key="2">
    <source>
        <dbReference type="SAM" id="SignalP"/>
    </source>
</evidence>
<dbReference type="Gene3D" id="3.40.30.10">
    <property type="entry name" value="Glutaredoxin"/>
    <property type="match status" value="1"/>
</dbReference>
<evidence type="ECO:0000256" key="1">
    <source>
        <dbReference type="ARBA" id="ARBA00023284"/>
    </source>
</evidence>
<name>A0ABS5GER7_9BRAD</name>
<organism evidence="4 5">
    <name type="scientific">Bradyrhizobium denitrificans</name>
    <dbReference type="NCBI Taxonomy" id="2734912"/>
    <lineage>
        <taxon>Bacteria</taxon>
        <taxon>Pseudomonadati</taxon>
        <taxon>Pseudomonadota</taxon>
        <taxon>Alphaproteobacteria</taxon>
        <taxon>Hyphomicrobiales</taxon>
        <taxon>Nitrobacteraceae</taxon>
        <taxon>Bradyrhizobium</taxon>
    </lineage>
</organism>
<keyword evidence="5" id="KW-1185">Reference proteome</keyword>
<dbReference type="InterPro" id="IPR013766">
    <property type="entry name" value="Thioredoxin_domain"/>
</dbReference>
<gene>
    <name evidence="4" type="ORF">JQ619_25295</name>
</gene>
<dbReference type="CDD" id="cd02947">
    <property type="entry name" value="TRX_family"/>
    <property type="match status" value="1"/>
</dbReference>
<dbReference type="SUPFAM" id="SSF52833">
    <property type="entry name" value="Thioredoxin-like"/>
    <property type="match status" value="1"/>
</dbReference>
<dbReference type="Pfam" id="PF00085">
    <property type="entry name" value="Thioredoxin"/>
    <property type="match status" value="1"/>
</dbReference>
<feature type="chain" id="PRO_5047290857" evidence="2">
    <location>
        <begin position="25"/>
        <end position="130"/>
    </location>
</feature>
<feature type="domain" description="Thioredoxin" evidence="3">
    <location>
        <begin position="16"/>
        <end position="130"/>
    </location>
</feature>
<keyword evidence="1" id="KW-0676">Redox-active center</keyword>
<dbReference type="RefSeq" id="WP_012043501.1">
    <property type="nucleotide sequence ID" value="NZ_JABFDP010000011.1"/>
</dbReference>
<comment type="caution">
    <text evidence="4">The sequence shown here is derived from an EMBL/GenBank/DDBJ whole genome shotgun (WGS) entry which is preliminary data.</text>
</comment>
<accession>A0ABS5GER7</accession>
<dbReference type="PANTHER" id="PTHR10438:SF468">
    <property type="entry name" value="THIOREDOXIN-1-RELATED"/>
    <property type="match status" value="1"/>
</dbReference>
<reference evidence="5" key="1">
    <citation type="journal article" date="2021" name="ISME J.">
        <title>Evolutionary origin and ecological implication of a unique nif island in free-living Bradyrhizobium lineages.</title>
        <authorList>
            <person name="Tao J."/>
        </authorList>
    </citation>
    <scope>NUCLEOTIDE SEQUENCE [LARGE SCALE GENOMIC DNA]</scope>
    <source>
        <strain evidence="5">SZCCT0094</strain>
    </source>
</reference>
<dbReference type="InterPro" id="IPR036249">
    <property type="entry name" value="Thioredoxin-like_sf"/>
</dbReference>
<keyword evidence="2" id="KW-0732">Signal</keyword>
<dbReference type="PROSITE" id="PS00194">
    <property type="entry name" value="THIOREDOXIN_1"/>
    <property type="match status" value="1"/>
</dbReference>
<evidence type="ECO:0000313" key="4">
    <source>
        <dbReference type="EMBL" id="MBR1139081.1"/>
    </source>
</evidence>
<dbReference type="EMBL" id="JAFCLK010000026">
    <property type="protein sequence ID" value="MBR1139081.1"/>
    <property type="molecule type" value="Genomic_DNA"/>
</dbReference>
<dbReference type="PANTHER" id="PTHR10438">
    <property type="entry name" value="THIOREDOXIN"/>
    <property type="match status" value="1"/>
</dbReference>
<evidence type="ECO:0000313" key="5">
    <source>
        <dbReference type="Proteomes" id="UP001314635"/>
    </source>
</evidence>
<dbReference type="InterPro" id="IPR017937">
    <property type="entry name" value="Thioredoxin_CS"/>
</dbReference>
<dbReference type="Proteomes" id="UP001314635">
    <property type="component" value="Unassembled WGS sequence"/>
</dbReference>
<feature type="signal peptide" evidence="2">
    <location>
        <begin position="1"/>
        <end position="24"/>
    </location>
</feature>
<protein>
    <submittedName>
        <fullName evidence="4">Thioredoxin family protein</fullName>
    </submittedName>
</protein>
<proteinExistence type="predicted"/>
<dbReference type="InterPro" id="IPR050620">
    <property type="entry name" value="Thioredoxin_H-type-like"/>
</dbReference>